<dbReference type="EC" id="2.7.13.3" evidence="2"/>
<keyword evidence="3 7" id="KW-0597">Phosphoprotein</keyword>
<dbReference type="EMBL" id="JAUKPO010000054">
    <property type="protein sequence ID" value="MDO1451345.1"/>
    <property type="molecule type" value="Genomic_DNA"/>
</dbReference>
<evidence type="ECO:0000256" key="7">
    <source>
        <dbReference type="PROSITE-ProRule" id="PRU00169"/>
    </source>
</evidence>
<dbReference type="InterPro" id="IPR018060">
    <property type="entry name" value="HTH_AraC"/>
</dbReference>
<dbReference type="InterPro" id="IPR011006">
    <property type="entry name" value="CheY-like_superfamily"/>
</dbReference>
<dbReference type="PROSITE" id="PS50110">
    <property type="entry name" value="RESPONSE_REGULATORY"/>
    <property type="match status" value="1"/>
</dbReference>
<feature type="signal peptide" evidence="8">
    <location>
        <begin position="1"/>
        <end position="20"/>
    </location>
</feature>
<dbReference type="SUPFAM" id="SSF101898">
    <property type="entry name" value="NHL repeat"/>
    <property type="match status" value="1"/>
</dbReference>
<dbReference type="SMART" id="SM00342">
    <property type="entry name" value="HTH_ARAC"/>
    <property type="match status" value="1"/>
</dbReference>
<dbReference type="RefSeq" id="WP_302042143.1">
    <property type="nucleotide sequence ID" value="NZ_JAUKPO010000054.1"/>
</dbReference>
<dbReference type="Pfam" id="PF02518">
    <property type="entry name" value="HATPase_c"/>
    <property type="match status" value="1"/>
</dbReference>
<protein>
    <recommendedName>
        <fullName evidence="2">histidine kinase</fullName>
        <ecNumber evidence="2">2.7.13.3</ecNumber>
    </recommendedName>
</protein>
<keyword evidence="8" id="KW-0732">Signal</keyword>
<dbReference type="PANTHER" id="PTHR43547">
    <property type="entry name" value="TWO-COMPONENT HISTIDINE KINASE"/>
    <property type="match status" value="1"/>
</dbReference>
<dbReference type="InterPro" id="IPR013783">
    <property type="entry name" value="Ig-like_fold"/>
</dbReference>
<dbReference type="SUPFAM" id="SSF52172">
    <property type="entry name" value="CheY-like"/>
    <property type="match status" value="1"/>
</dbReference>
<dbReference type="InterPro" id="IPR003661">
    <property type="entry name" value="HisK_dim/P_dom"/>
</dbReference>
<evidence type="ECO:0000259" key="11">
    <source>
        <dbReference type="PROSITE" id="PS50110"/>
    </source>
</evidence>
<dbReference type="InterPro" id="IPR011123">
    <property type="entry name" value="Y_Y_Y"/>
</dbReference>
<dbReference type="Gene3D" id="2.60.40.10">
    <property type="entry name" value="Immunoglobulins"/>
    <property type="match status" value="1"/>
</dbReference>
<evidence type="ECO:0000313" key="12">
    <source>
        <dbReference type="EMBL" id="MDO1451345.1"/>
    </source>
</evidence>
<dbReference type="InterPro" id="IPR036890">
    <property type="entry name" value="HATPase_C_sf"/>
</dbReference>
<dbReference type="Pfam" id="PF00072">
    <property type="entry name" value="Response_reg"/>
    <property type="match status" value="1"/>
</dbReference>
<dbReference type="SUPFAM" id="SSF63829">
    <property type="entry name" value="Calcium-dependent phosphotriesterase"/>
    <property type="match status" value="2"/>
</dbReference>
<dbReference type="Gene3D" id="2.130.10.10">
    <property type="entry name" value="YVTN repeat-like/Quinoprotein amine dehydrogenase"/>
    <property type="match status" value="3"/>
</dbReference>
<feature type="domain" description="Histidine kinase" evidence="10">
    <location>
        <begin position="839"/>
        <end position="1064"/>
    </location>
</feature>
<dbReference type="PROSITE" id="PS01124">
    <property type="entry name" value="HTH_ARAC_FAMILY_2"/>
    <property type="match status" value="1"/>
</dbReference>
<dbReference type="SMART" id="SM00387">
    <property type="entry name" value="HATPase_c"/>
    <property type="match status" value="1"/>
</dbReference>
<dbReference type="InterPro" id="IPR003594">
    <property type="entry name" value="HATPase_dom"/>
</dbReference>
<dbReference type="InterPro" id="IPR036097">
    <property type="entry name" value="HisK_dim/P_sf"/>
</dbReference>
<dbReference type="SMART" id="SM00448">
    <property type="entry name" value="REC"/>
    <property type="match status" value="1"/>
</dbReference>
<dbReference type="SUPFAM" id="SSF46689">
    <property type="entry name" value="Homeodomain-like"/>
    <property type="match status" value="1"/>
</dbReference>
<dbReference type="CDD" id="cd16922">
    <property type="entry name" value="HATPase_EvgS-ArcB-TorS-like"/>
    <property type="match status" value="1"/>
</dbReference>
<evidence type="ECO:0000256" key="4">
    <source>
        <dbReference type="ARBA" id="ARBA00023015"/>
    </source>
</evidence>
<dbReference type="Gene3D" id="3.30.565.10">
    <property type="entry name" value="Histidine kinase-like ATPase, C-terminal domain"/>
    <property type="match status" value="1"/>
</dbReference>
<evidence type="ECO:0000256" key="5">
    <source>
        <dbReference type="ARBA" id="ARBA00023125"/>
    </source>
</evidence>
<dbReference type="PROSITE" id="PS00041">
    <property type="entry name" value="HTH_ARAC_FAMILY_1"/>
    <property type="match status" value="1"/>
</dbReference>
<dbReference type="Gene3D" id="3.40.50.2300">
    <property type="match status" value="1"/>
</dbReference>
<keyword evidence="4" id="KW-0805">Transcription regulation</keyword>
<evidence type="ECO:0000256" key="3">
    <source>
        <dbReference type="ARBA" id="ARBA00022553"/>
    </source>
</evidence>
<dbReference type="SUPFAM" id="SSF55874">
    <property type="entry name" value="ATPase domain of HSP90 chaperone/DNA topoisomerase II/histidine kinase"/>
    <property type="match status" value="1"/>
</dbReference>
<dbReference type="CDD" id="cd00082">
    <property type="entry name" value="HisKA"/>
    <property type="match status" value="1"/>
</dbReference>
<organism evidence="12 13">
    <name type="scientific">Rhodocytophaga aerolata</name>
    <dbReference type="NCBI Taxonomy" id="455078"/>
    <lineage>
        <taxon>Bacteria</taxon>
        <taxon>Pseudomonadati</taxon>
        <taxon>Bacteroidota</taxon>
        <taxon>Cytophagia</taxon>
        <taxon>Cytophagales</taxon>
        <taxon>Rhodocytophagaceae</taxon>
        <taxon>Rhodocytophaga</taxon>
    </lineage>
</organism>
<keyword evidence="5" id="KW-0238">DNA-binding</keyword>
<comment type="caution">
    <text evidence="12">The sequence shown here is derived from an EMBL/GenBank/DDBJ whole genome shotgun (WGS) entry which is preliminary data.</text>
</comment>
<feature type="chain" id="PRO_5045723390" description="histidine kinase" evidence="8">
    <location>
        <begin position="21"/>
        <end position="1377"/>
    </location>
</feature>
<dbReference type="InterPro" id="IPR015943">
    <property type="entry name" value="WD40/YVTN_repeat-like_dom_sf"/>
</dbReference>
<dbReference type="Pfam" id="PF12833">
    <property type="entry name" value="HTH_18"/>
    <property type="match status" value="1"/>
</dbReference>
<dbReference type="Pfam" id="PF07494">
    <property type="entry name" value="Reg_prop"/>
    <property type="match status" value="9"/>
</dbReference>
<name>A0ABT8RK01_9BACT</name>
<dbReference type="Gene3D" id="1.10.287.130">
    <property type="match status" value="1"/>
</dbReference>
<dbReference type="Pfam" id="PF00512">
    <property type="entry name" value="HisKA"/>
    <property type="match status" value="1"/>
</dbReference>
<reference evidence="12" key="1">
    <citation type="submission" date="2023-07" db="EMBL/GenBank/DDBJ databases">
        <title>The genome sequence of Rhodocytophaga aerolata KACC 12507.</title>
        <authorList>
            <person name="Zhang X."/>
        </authorList>
    </citation>
    <scope>NUCLEOTIDE SEQUENCE</scope>
    <source>
        <strain evidence="12">KACC 12507</strain>
    </source>
</reference>
<dbReference type="PRINTS" id="PR00344">
    <property type="entry name" value="BCTRLSENSOR"/>
</dbReference>
<gene>
    <name evidence="12" type="ORF">Q0590_34035</name>
</gene>
<dbReference type="CDD" id="cd00146">
    <property type="entry name" value="PKD"/>
    <property type="match status" value="1"/>
</dbReference>
<evidence type="ECO:0000256" key="8">
    <source>
        <dbReference type="SAM" id="SignalP"/>
    </source>
</evidence>
<comment type="catalytic activity">
    <reaction evidence="1">
        <text>ATP + protein L-histidine = ADP + protein N-phospho-L-histidine.</text>
        <dbReference type="EC" id="2.7.13.3"/>
    </reaction>
</comment>
<dbReference type="InterPro" id="IPR001789">
    <property type="entry name" value="Sig_transdc_resp-reg_receiver"/>
</dbReference>
<proteinExistence type="predicted"/>
<dbReference type="PROSITE" id="PS50109">
    <property type="entry name" value="HIS_KIN"/>
    <property type="match status" value="1"/>
</dbReference>
<dbReference type="CDD" id="cd17574">
    <property type="entry name" value="REC_OmpR"/>
    <property type="match status" value="1"/>
</dbReference>
<evidence type="ECO:0000256" key="6">
    <source>
        <dbReference type="ARBA" id="ARBA00023163"/>
    </source>
</evidence>
<evidence type="ECO:0000256" key="2">
    <source>
        <dbReference type="ARBA" id="ARBA00012438"/>
    </source>
</evidence>
<dbReference type="Pfam" id="PF07495">
    <property type="entry name" value="Y_Y_Y"/>
    <property type="match status" value="1"/>
</dbReference>
<dbReference type="InterPro" id="IPR004358">
    <property type="entry name" value="Sig_transdc_His_kin-like_C"/>
</dbReference>
<sequence length="1377" mass="156305">MIQLVRICIILQLVCFSLSAQVTALKFERVLPENGLSHGNVTCIMQDTQGFMWFGTDEGLNRFDGFTFETYVHNPFTKNSISDNAIRALFQDRSGAIWVATSNGLNKFNPQTNTFTLHKHNPEDVKSISDDDIFCVYEDKGGIIWVGTKLGLNKYDPFTNTFRLYQHHPLHIKAWENNSIHALYEDSTGNMWVGTTKGLSRFNKTSGSFTRFTSQTQIYDSLSYVTSIIEDRSGNLWVGTMGNGLSQFDKTTGNFKVYRQNPEDKHSISSNRILSLFEDSFGILWIGNQTTGLDQFDKMTGRFTHYIHDPTNKQSLSDNSIFSLYEDQSKVLWVGTYTGGVNKTDLLTKKITHHQHTPNLSHSLRHNFVFSLYRDHSGAIWVGNPMGLDKLSHTSKTAPFTHFSYEASMPENLSYNTAHSIFEDHAKNIWVGLKGDGLKKIVPQSNTVVSYRNIPGDTTSLPNNFVYVVYGDRQGNLWVGTRDGVSLFDVISQKFTTYKPSSRRFDVEQILADSLGALWLATATDGLVKFDPQHHSFTPYPINYLPENSNKAIRYLYEDRNGLLWISLSIGGLYTFDRKTLTYTRIADPVILTTLSINGILEDNKGNLWLSTKKNGIYKFNPKTKVLQTYDVHDGLQGNEFNRALCKGINGEMYFGGNNGFNVFHPDSLIDNPYAPQVAITNFKVFDKAKPFFTDTLELSYSENFFSFDFVALSFSFPDKNKYAYKLENFNQEWIQAGSRRYAAYTNLDPGEYTFKVKAANHDGVWNTQGASLKIIILPPWWKTQGAYIGYSILFVGLVYGFRSYIINREQLKNSVKLKSMEAQKLQELDQMRSTFFTNISHEFRTPLTLIVSPLEKLLAEKVEEPTKQEYYQCMRRNANRLLQLINQLLDVSKLEAGQMNPHLLPGEMVSFIKSQVFSFISLADSHQIKLNFYHTPDIIWNMFDKDYLEKILSNLLSNAFKFTLDKGEITVIVCLTPLNSASALGQWVQIQVKDNGIGIPEDKVDKIFGRFYQADNSHTRQFEGTGIGLALTKELVDLLGGKIEVSSQSGKGTCFTVELPFTAAFDEQLAQRDDSVSENKSKVNYYADISIGQNYLAPSSQTQNPIDQHAPVLLIVEDNIELRSYIRSNFSHSYHILEAGDGIEGLSKAIEFVPDLVISDRMMPLMDGMELCKRLKTDERTSHIPVILLTAKANLENKIEGLQTGADDYLIKPFHTEELITRVNNLIGQRKKLRELFGQALTSLPSSNNTVIPTPQAPTLTISKAEDRFLQKLTNCIEVHLSDSELSMEVLEKEIGMSYTQLYRKVKAVTDQTPVEFVRNYRLKKAATLLSEKQSNVSEVAYAVGFNNLSYFTKCFRQLYDVPPSEYNTQDRVEQV</sequence>
<dbReference type="InterPro" id="IPR005467">
    <property type="entry name" value="His_kinase_dom"/>
</dbReference>
<dbReference type="PANTHER" id="PTHR43547:SF2">
    <property type="entry name" value="HYBRID SIGNAL TRANSDUCTION HISTIDINE KINASE C"/>
    <property type="match status" value="1"/>
</dbReference>
<evidence type="ECO:0000256" key="1">
    <source>
        <dbReference type="ARBA" id="ARBA00000085"/>
    </source>
</evidence>
<evidence type="ECO:0000313" key="13">
    <source>
        <dbReference type="Proteomes" id="UP001168528"/>
    </source>
</evidence>
<dbReference type="InterPro" id="IPR009057">
    <property type="entry name" value="Homeodomain-like_sf"/>
</dbReference>
<dbReference type="SUPFAM" id="SSF47384">
    <property type="entry name" value="Homodimeric domain of signal transducing histidine kinase"/>
    <property type="match status" value="1"/>
</dbReference>
<dbReference type="InterPro" id="IPR011110">
    <property type="entry name" value="Reg_prop"/>
</dbReference>
<dbReference type="InterPro" id="IPR018062">
    <property type="entry name" value="HTH_AraC-typ_CS"/>
</dbReference>
<keyword evidence="6" id="KW-0804">Transcription</keyword>
<feature type="domain" description="Response regulatory" evidence="11">
    <location>
        <begin position="1113"/>
        <end position="1228"/>
    </location>
</feature>
<dbReference type="SMART" id="SM00388">
    <property type="entry name" value="HisKA"/>
    <property type="match status" value="1"/>
</dbReference>
<feature type="domain" description="HTH araC/xylS-type" evidence="9">
    <location>
        <begin position="1272"/>
        <end position="1371"/>
    </location>
</feature>
<accession>A0ABT8RK01</accession>
<keyword evidence="13" id="KW-1185">Reference proteome</keyword>
<feature type="modified residue" description="4-aspartylphosphate" evidence="7">
    <location>
        <position position="1161"/>
    </location>
</feature>
<evidence type="ECO:0000259" key="9">
    <source>
        <dbReference type="PROSITE" id="PS01124"/>
    </source>
</evidence>
<dbReference type="Gene3D" id="1.10.10.60">
    <property type="entry name" value="Homeodomain-like"/>
    <property type="match status" value="1"/>
</dbReference>
<dbReference type="Proteomes" id="UP001168528">
    <property type="component" value="Unassembled WGS sequence"/>
</dbReference>
<evidence type="ECO:0000259" key="10">
    <source>
        <dbReference type="PROSITE" id="PS50109"/>
    </source>
</evidence>